<evidence type="ECO:0000313" key="23">
    <source>
        <dbReference type="Proteomes" id="UP001314181"/>
    </source>
</evidence>
<keyword evidence="11" id="KW-0812">Transmembrane</keyword>
<evidence type="ECO:0000256" key="7">
    <source>
        <dbReference type="ARBA" id="ARBA00022475"/>
    </source>
</evidence>
<keyword evidence="14" id="KW-0443">Lipid metabolism</keyword>
<evidence type="ECO:0000256" key="2">
    <source>
        <dbReference type="ARBA" id="ARBA00005194"/>
    </source>
</evidence>
<proteinExistence type="inferred from homology"/>
<dbReference type="Pfam" id="PF02801">
    <property type="entry name" value="Ketoacyl-synt_C"/>
    <property type="match status" value="1"/>
</dbReference>
<comment type="catalytic activity">
    <reaction evidence="19">
        <text>a fatty acyl-[ACP] + malonyl-[ACP] + H(+) = a 3-oxoacyl-[ACP] + holo-[ACP] + CO2</text>
        <dbReference type="Rhea" id="RHEA:22836"/>
        <dbReference type="Rhea" id="RHEA-COMP:9623"/>
        <dbReference type="Rhea" id="RHEA-COMP:9685"/>
        <dbReference type="Rhea" id="RHEA-COMP:9916"/>
        <dbReference type="Rhea" id="RHEA-COMP:14125"/>
        <dbReference type="ChEBI" id="CHEBI:15378"/>
        <dbReference type="ChEBI" id="CHEBI:16526"/>
        <dbReference type="ChEBI" id="CHEBI:64479"/>
        <dbReference type="ChEBI" id="CHEBI:78449"/>
        <dbReference type="ChEBI" id="CHEBI:78776"/>
        <dbReference type="ChEBI" id="CHEBI:138651"/>
    </reaction>
</comment>
<comment type="catalytic activity">
    <reaction evidence="19">
        <text>(9Z)-hexadecenoyl-[ACP] + malonyl-[ACP] + H(+) = 3-oxo-(11Z)-octadecenoyl-[ACP] + holo-[ACP] + CO2</text>
        <dbReference type="Rhea" id="RHEA:55040"/>
        <dbReference type="Rhea" id="RHEA-COMP:9623"/>
        <dbReference type="Rhea" id="RHEA-COMP:9685"/>
        <dbReference type="Rhea" id="RHEA-COMP:10800"/>
        <dbReference type="Rhea" id="RHEA-COMP:14074"/>
        <dbReference type="ChEBI" id="CHEBI:15378"/>
        <dbReference type="ChEBI" id="CHEBI:16526"/>
        <dbReference type="ChEBI" id="CHEBI:64479"/>
        <dbReference type="ChEBI" id="CHEBI:78449"/>
        <dbReference type="ChEBI" id="CHEBI:83989"/>
        <dbReference type="ChEBI" id="CHEBI:138538"/>
        <dbReference type="EC" id="2.3.1.179"/>
    </reaction>
</comment>
<evidence type="ECO:0000256" key="15">
    <source>
        <dbReference type="ARBA" id="ARBA00023136"/>
    </source>
</evidence>
<dbReference type="InterPro" id="IPR014030">
    <property type="entry name" value="Ketoacyl_synth_N"/>
</dbReference>
<keyword evidence="17 19" id="KW-0012">Acyltransferase</keyword>
<evidence type="ECO:0000256" key="19">
    <source>
        <dbReference type="PIRNR" id="PIRNR000447"/>
    </source>
</evidence>
<evidence type="ECO:0000256" key="3">
    <source>
        <dbReference type="ARBA" id="ARBA00008467"/>
    </source>
</evidence>
<dbReference type="NCBIfam" id="NF005589">
    <property type="entry name" value="PRK07314.1"/>
    <property type="match status" value="1"/>
</dbReference>
<evidence type="ECO:0000256" key="18">
    <source>
        <dbReference type="ARBA" id="ARBA00037576"/>
    </source>
</evidence>
<dbReference type="InterPro" id="IPR000794">
    <property type="entry name" value="Beta-ketoacyl_synthase"/>
</dbReference>
<evidence type="ECO:0000256" key="8">
    <source>
        <dbReference type="ARBA" id="ARBA00022516"/>
    </source>
</evidence>
<keyword evidence="10 19" id="KW-0808">Transferase</keyword>
<keyword evidence="6" id="KW-0536">Nodulation</keyword>
<dbReference type="Gene3D" id="3.40.47.10">
    <property type="match status" value="1"/>
</dbReference>
<evidence type="ECO:0000256" key="14">
    <source>
        <dbReference type="ARBA" id="ARBA00023098"/>
    </source>
</evidence>
<evidence type="ECO:0000256" key="1">
    <source>
        <dbReference type="ARBA" id="ARBA00004533"/>
    </source>
</evidence>
<evidence type="ECO:0000256" key="12">
    <source>
        <dbReference type="ARBA" id="ARBA00022832"/>
    </source>
</evidence>
<comment type="function">
    <text evidence="19">Involved in the type II fatty acid elongation cycle. Catalyzes the elongation of a wide range of acyl-ACP by the addition of two carbons from malonyl-ACP to an acyl acceptor. Can efficiently catalyze the conversion of palmitoleoyl-ACP (cis-hexadec-9-enoyl-ACP) to cis-vaccenoyl-ACP (cis-octadec-11-enoyl-ACP), an essential step in the thermal regulation of fatty acid composition.</text>
</comment>
<keyword evidence="12" id="KW-0276">Fatty acid metabolism</keyword>
<dbReference type="CDD" id="cd00834">
    <property type="entry name" value="KAS_I_II"/>
    <property type="match status" value="1"/>
</dbReference>
<dbReference type="PANTHER" id="PTHR11712:SF352">
    <property type="entry name" value="3-OXOACYL-[ACYL-CARRIER-PROTEIN] SYNTHASE"/>
    <property type="match status" value="1"/>
</dbReference>
<evidence type="ECO:0000256" key="4">
    <source>
        <dbReference type="ARBA" id="ARBA00012356"/>
    </source>
</evidence>
<organism evidence="22 23">
    <name type="scientific">Candidatus Xenohaliotis californiensis</name>
    <dbReference type="NCBI Taxonomy" id="84677"/>
    <lineage>
        <taxon>Bacteria</taxon>
        <taxon>Pseudomonadati</taxon>
        <taxon>Pseudomonadota</taxon>
        <taxon>Alphaproteobacteria</taxon>
        <taxon>Rickettsiales</taxon>
        <taxon>Anaplasmataceae</taxon>
        <taxon>Candidatus Xenohaliotis</taxon>
    </lineage>
</organism>
<comment type="caution">
    <text evidence="22">The sequence shown here is derived from an EMBL/GenBank/DDBJ whole genome shotgun (WGS) entry which is preliminary data.</text>
</comment>
<evidence type="ECO:0000313" key="22">
    <source>
        <dbReference type="EMBL" id="CAK8163216.1"/>
    </source>
</evidence>
<dbReference type="RefSeq" id="WP_338364229.1">
    <property type="nucleotide sequence ID" value="NZ_CAWVOK010000025.1"/>
</dbReference>
<evidence type="ECO:0000256" key="10">
    <source>
        <dbReference type="ARBA" id="ARBA00022679"/>
    </source>
</evidence>
<evidence type="ECO:0000256" key="5">
    <source>
        <dbReference type="ARBA" id="ARBA00014657"/>
    </source>
</evidence>
<reference evidence="22 23" key="1">
    <citation type="submission" date="2024-01" db="EMBL/GenBank/DDBJ databases">
        <authorList>
            <person name="Kunselman E."/>
        </authorList>
    </citation>
    <scope>NUCLEOTIDE SEQUENCE [LARGE SCALE GENOMIC DNA]</scope>
    <source>
        <strain evidence="22">2 abalone samples</strain>
    </source>
</reference>
<keyword evidence="9" id="KW-0997">Cell inner membrane</keyword>
<keyword evidence="13" id="KW-1133">Transmembrane helix</keyword>
<comment type="subcellular location">
    <subcellularLocation>
        <location evidence="1">Cell inner membrane</location>
    </subcellularLocation>
</comment>
<keyword evidence="8 19" id="KW-0444">Lipid biosynthesis</keyword>
<dbReference type="SUPFAM" id="SSF53901">
    <property type="entry name" value="Thiolase-like"/>
    <property type="match status" value="2"/>
</dbReference>
<dbReference type="PROSITE" id="PS52004">
    <property type="entry name" value="KS3_2"/>
    <property type="match status" value="1"/>
</dbReference>
<dbReference type="PIRSF" id="PIRSF000447">
    <property type="entry name" value="KAS_II"/>
    <property type="match status" value="1"/>
</dbReference>
<evidence type="ECO:0000256" key="16">
    <source>
        <dbReference type="ARBA" id="ARBA00023160"/>
    </source>
</evidence>
<dbReference type="EMBL" id="CAWVOK010000025">
    <property type="protein sequence ID" value="CAK8163216.1"/>
    <property type="molecule type" value="Genomic_DNA"/>
</dbReference>
<accession>A0ABP0ET60</accession>
<evidence type="ECO:0000256" key="17">
    <source>
        <dbReference type="ARBA" id="ARBA00023315"/>
    </source>
</evidence>
<keyword evidence="16 19" id="KW-0275">Fatty acid biosynthesis</keyword>
<keyword evidence="23" id="KW-1185">Reference proteome</keyword>
<dbReference type="Pfam" id="PF00109">
    <property type="entry name" value="ketoacyl-synt"/>
    <property type="match status" value="1"/>
</dbReference>
<dbReference type="EC" id="2.3.1.179" evidence="4 19"/>
<dbReference type="SMART" id="SM00825">
    <property type="entry name" value="PKS_KS"/>
    <property type="match status" value="1"/>
</dbReference>
<dbReference type="PANTHER" id="PTHR11712">
    <property type="entry name" value="POLYKETIDE SYNTHASE-RELATED"/>
    <property type="match status" value="1"/>
</dbReference>
<sequence>MVNKNRRVMVTGLGMVTPVGINTKESWNNLINGTSGITKIDQFDASSLPCRIAAPVKYKSDSNPDGFDPSLYLTPKERRKVDNFILLGIAAADQAINDSGWKPENDFDRAMTSVVFGSGIGGLPQIEEVSIKLHEFGFRKVSPFFIPSTLINLLPGHVSIRHKYCGANFSAVSACSTGSHAIGEAAMMIRHGRANVVVAGGAEAALCPIAVAGFAAGRALSTKFNDQPENASRPWDKDRDGFIIGEGAGVLILEDYEHARKRDAKIYAELIGYGVSSDAHHITAPPESGVGAISAMKNAANDANVDFDDIDYLNAHGTSTTIGDLAELNAVMSLFKLDKRLHTLYMSSIKSSIGHLLGAAGGVEAVATVLSIANNIVPPTLNLQNPILSHKNLDLVPMHAKSFKVQCAMSNSFGFGGTNASLLFAQYS</sequence>
<dbReference type="InterPro" id="IPR014031">
    <property type="entry name" value="Ketoacyl_synth_C"/>
</dbReference>
<dbReference type="NCBIfam" id="NF004970">
    <property type="entry name" value="PRK06333.1"/>
    <property type="match status" value="1"/>
</dbReference>
<comment type="similarity">
    <text evidence="3 19 20">Belongs to the thiolase-like superfamily. Beta-ketoacyl-ACP synthases family.</text>
</comment>
<evidence type="ECO:0000256" key="11">
    <source>
        <dbReference type="ARBA" id="ARBA00022692"/>
    </source>
</evidence>
<evidence type="ECO:0000256" key="6">
    <source>
        <dbReference type="ARBA" id="ARBA00022458"/>
    </source>
</evidence>
<evidence type="ECO:0000256" key="9">
    <source>
        <dbReference type="ARBA" id="ARBA00022519"/>
    </source>
</evidence>
<keyword evidence="15" id="KW-0472">Membrane</keyword>
<evidence type="ECO:0000256" key="13">
    <source>
        <dbReference type="ARBA" id="ARBA00022989"/>
    </source>
</evidence>
<dbReference type="InterPro" id="IPR020841">
    <property type="entry name" value="PKS_Beta-ketoAc_synthase_dom"/>
</dbReference>
<protein>
    <recommendedName>
        <fullName evidence="5 19">3-oxoacyl-[acyl-carrier-protein] synthase 2</fullName>
        <ecNumber evidence="4 19">2.3.1.179</ecNumber>
    </recommendedName>
</protein>
<dbReference type="InterPro" id="IPR016039">
    <property type="entry name" value="Thiolase-like"/>
</dbReference>
<gene>
    <name evidence="22" type="primary">fabF</name>
    <name evidence="22" type="ORF">CAXC1_320021</name>
</gene>
<dbReference type="InterPro" id="IPR017568">
    <property type="entry name" value="3-oxoacyl-ACP_synth-2"/>
</dbReference>
<keyword evidence="7" id="KW-1003">Cell membrane</keyword>
<dbReference type="NCBIfam" id="TIGR03150">
    <property type="entry name" value="fabF"/>
    <property type="match status" value="1"/>
</dbReference>
<comment type="function">
    <text evidence="18">Proposed to synthesize NOD factor fatty acyl chain. Involved in the synthesis of a highly unsaturated fatty acid moiety, which forms part of a lipo-oligosaccharide that is responsible for host specificity.</text>
</comment>
<comment type="pathway">
    <text evidence="2 19">Lipid metabolism; fatty acid biosynthesis.</text>
</comment>
<dbReference type="Proteomes" id="UP001314181">
    <property type="component" value="Unassembled WGS sequence"/>
</dbReference>
<evidence type="ECO:0000256" key="20">
    <source>
        <dbReference type="RuleBase" id="RU003694"/>
    </source>
</evidence>
<feature type="domain" description="Ketosynthase family 3 (KS3)" evidence="21">
    <location>
        <begin position="5"/>
        <end position="426"/>
    </location>
</feature>
<dbReference type="GO" id="GO:0004315">
    <property type="term" value="F:3-oxoacyl-[acyl-carrier-protein] synthase activity"/>
    <property type="evidence" value="ECO:0007669"/>
    <property type="project" value="UniProtKB-EC"/>
</dbReference>
<name>A0ABP0ET60_9RICK</name>
<evidence type="ECO:0000259" key="21">
    <source>
        <dbReference type="PROSITE" id="PS52004"/>
    </source>
</evidence>